<dbReference type="InterPro" id="IPR038125">
    <property type="entry name" value="HTHP_sf"/>
</dbReference>
<dbReference type="Proteomes" id="UP000619079">
    <property type="component" value="Unassembled WGS sequence"/>
</dbReference>
<reference evidence="2" key="1">
    <citation type="submission" date="2020-12" db="EMBL/GenBank/DDBJ databases">
        <title>Sedimentitalea sp. nov., isolated from sand in Incheon.</title>
        <authorList>
            <person name="Kim W."/>
        </authorList>
    </citation>
    <scope>NUCLEOTIDE SEQUENCE</scope>
    <source>
        <strain evidence="2">CAU 1593</strain>
    </source>
</reference>
<keyword evidence="1" id="KW-0732">Signal</keyword>
<evidence type="ECO:0000256" key="1">
    <source>
        <dbReference type="SAM" id="SignalP"/>
    </source>
</evidence>
<name>A0A8J7LWX7_9RHOB</name>
<organism evidence="2 3">
    <name type="scientific">Sedimentitalea arenosa</name>
    <dbReference type="NCBI Taxonomy" id="2798803"/>
    <lineage>
        <taxon>Bacteria</taxon>
        <taxon>Pseudomonadati</taxon>
        <taxon>Pseudomonadota</taxon>
        <taxon>Alphaproteobacteria</taxon>
        <taxon>Rhodobacterales</taxon>
        <taxon>Paracoccaceae</taxon>
        <taxon>Sedimentitalea</taxon>
    </lineage>
</organism>
<evidence type="ECO:0000313" key="2">
    <source>
        <dbReference type="EMBL" id="MBJ6372720.1"/>
    </source>
</evidence>
<dbReference type="Pfam" id="PF11534">
    <property type="entry name" value="HTHP"/>
    <property type="match status" value="1"/>
</dbReference>
<keyword evidence="3" id="KW-1185">Reference proteome</keyword>
<evidence type="ECO:0000313" key="3">
    <source>
        <dbReference type="Proteomes" id="UP000619079"/>
    </source>
</evidence>
<proteinExistence type="predicted"/>
<dbReference type="InterPro" id="IPR021111">
    <property type="entry name" value="Hexamer_Tyr-coord_heme_pr_HTHP"/>
</dbReference>
<dbReference type="AlphaFoldDB" id="A0A8J7LWX7"/>
<accession>A0A8J7LWX7</accession>
<feature type="signal peptide" evidence="1">
    <location>
        <begin position="1"/>
        <end position="22"/>
    </location>
</feature>
<sequence length="100" mass="10750">MKNRILTPALLALALTATPALAQDSGDSWLPSLLTETPQEGFDLAVTMARKGVTTTQGDKDVLFAVRPNYASDPQSLIDVSGVIAMYFATVAQANDHWEE</sequence>
<dbReference type="RefSeq" id="WP_199025601.1">
    <property type="nucleotide sequence ID" value="NZ_JAELVR010000010.1"/>
</dbReference>
<dbReference type="EMBL" id="JAELVR010000010">
    <property type="protein sequence ID" value="MBJ6372720.1"/>
    <property type="molecule type" value="Genomic_DNA"/>
</dbReference>
<protein>
    <submittedName>
        <fullName evidence="2">Hexameric tyrosine-coordinated heme protein</fullName>
    </submittedName>
</protein>
<comment type="caution">
    <text evidence="2">The sequence shown here is derived from an EMBL/GenBank/DDBJ whole genome shotgun (WGS) entry which is preliminary data.</text>
</comment>
<dbReference type="Gene3D" id="6.10.80.10">
    <property type="entry name" value="Hexameric tyrosine-coordinated heme protein (HTHP)"/>
    <property type="match status" value="1"/>
</dbReference>
<feature type="chain" id="PRO_5035255903" evidence="1">
    <location>
        <begin position="23"/>
        <end position="100"/>
    </location>
</feature>
<gene>
    <name evidence="2" type="ORF">JF290_14395</name>
</gene>